<dbReference type="PRINTS" id="PR00081">
    <property type="entry name" value="GDHRDH"/>
</dbReference>
<dbReference type="InterPro" id="IPR057571">
    <property type="entry name" value="SDR_PhqE-like"/>
</dbReference>
<name>A0ABR1W6X1_9PEZI</name>
<dbReference type="PANTHER" id="PTHR43477:SF1">
    <property type="entry name" value="DIHYDROANTICAPSIN 7-DEHYDROGENASE"/>
    <property type="match status" value="1"/>
</dbReference>
<keyword evidence="3" id="KW-0560">Oxidoreductase</keyword>
<dbReference type="SUPFAM" id="SSF51735">
    <property type="entry name" value="NAD(P)-binding Rossmann-fold domains"/>
    <property type="match status" value="1"/>
</dbReference>
<comment type="similarity">
    <text evidence="1">Belongs to the short-chain dehydrogenases/reductases (SDR) family.</text>
</comment>
<evidence type="ECO:0000256" key="3">
    <source>
        <dbReference type="ARBA" id="ARBA00023002"/>
    </source>
</evidence>
<evidence type="ECO:0000256" key="2">
    <source>
        <dbReference type="ARBA" id="ARBA00022857"/>
    </source>
</evidence>
<dbReference type="InterPro" id="IPR002347">
    <property type="entry name" value="SDR_fam"/>
</dbReference>
<protein>
    <submittedName>
        <fullName evidence="4">Short-chain dehydrogenase</fullName>
    </submittedName>
</protein>
<dbReference type="PANTHER" id="PTHR43477">
    <property type="entry name" value="DIHYDROANTICAPSIN 7-DEHYDROGENASE"/>
    <property type="match status" value="1"/>
</dbReference>
<evidence type="ECO:0000313" key="5">
    <source>
        <dbReference type="Proteomes" id="UP001446871"/>
    </source>
</evidence>
<gene>
    <name evidence="4" type="ORF">PG996_004415</name>
</gene>
<sequence>MAPLEGQYLLIIGGSSGIGFSAAKLALAGGAKVAIASSSADKVQDAVSRLGGDKQVSGHVVDLAGADPEEALEKLLNEATQSGQHPLDHIINTAGRGQPKPITEITLPSATDLARLPLFVPLLLGKLAPRFLKPGPNSSLILTSGQVAEKPMPGYSVLTAFVSAQHGLARNLAVDLAPLRVNVVAPGPTETEMWGAQRGAIRDVVVGQSLLGKPASPDEVAEAYVYLVKNTDATGSIVSSNGGVTLK</sequence>
<comment type="caution">
    <text evidence="4">The sequence shown here is derived from an EMBL/GenBank/DDBJ whole genome shotgun (WGS) entry which is preliminary data.</text>
</comment>
<keyword evidence="2" id="KW-0521">NADP</keyword>
<evidence type="ECO:0000313" key="4">
    <source>
        <dbReference type="EMBL" id="KAK8078245.1"/>
    </source>
</evidence>
<dbReference type="InterPro" id="IPR051122">
    <property type="entry name" value="SDR_DHRS6-like"/>
</dbReference>
<dbReference type="InterPro" id="IPR036291">
    <property type="entry name" value="NAD(P)-bd_dom_sf"/>
</dbReference>
<accession>A0ABR1W6X1</accession>
<dbReference type="Proteomes" id="UP001446871">
    <property type="component" value="Unassembled WGS sequence"/>
</dbReference>
<dbReference type="CDD" id="cd05233">
    <property type="entry name" value="SDR_c"/>
    <property type="match status" value="1"/>
</dbReference>
<evidence type="ECO:0000256" key="1">
    <source>
        <dbReference type="ARBA" id="ARBA00006484"/>
    </source>
</evidence>
<dbReference type="Pfam" id="PF23441">
    <property type="entry name" value="SDR"/>
    <property type="match status" value="1"/>
</dbReference>
<dbReference type="EMBL" id="JAQQWM010000002">
    <property type="protein sequence ID" value="KAK8078245.1"/>
    <property type="molecule type" value="Genomic_DNA"/>
</dbReference>
<keyword evidence="5" id="KW-1185">Reference proteome</keyword>
<reference evidence="4 5" key="1">
    <citation type="submission" date="2023-01" db="EMBL/GenBank/DDBJ databases">
        <title>Analysis of 21 Apiospora genomes using comparative genomics revels a genus with tremendous synthesis potential of carbohydrate active enzymes and secondary metabolites.</title>
        <authorList>
            <person name="Sorensen T."/>
        </authorList>
    </citation>
    <scope>NUCLEOTIDE SEQUENCE [LARGE SCALE GENOMIC DNA]</scope>
    <source>
        <strain evidence="4 5">CBS 83171</strain>
    </source>
</reference>
<dbReference type="Gene3D" id="3.40.50.720">
    <property type="entry name" value="NAD(P)-binding Rossmann-like Domain"/>
    <property type="match status" value="1"/>
</dbReference>
<proteinExistence type="inferred from homology"/>
<organism evidence="4 5">
    <name type="scientific">Apiospora saccharicola</name>
    <dbReference type="NCBI Taxonomy" id="335842"/>
    <lineage>
        <taxon>Eukaryota</taxon>
        <taxon>Fungi</taxon>
        <taxon>Dikarya</taxon>
        <taxon>Ascomycota</taxon>
        <taxon>Pezizomycotina</taxon>
        <taxon>Sordariomycetes</taxon>
        <taxon>Xylariomycetidae</taxon>
        <taxon>Amphisphaeriales</taxon>
        <taxon>Apiosporaceae</taxon>
        <taxon>Apiospora</taxon>
    </lineage>
</organism>